<dbReference type="GeneID" id="109381313"/>
<proteinExistence type="inferred from homology"/>
<dbReference type="OrthoDB" id="546383at2759"/>
<evidence type="ECO:0000256" key="3">
    <source>
        <dbReference type="ARBA" id="ARBA00023212"/>
    </source>
</evidence>
<gene>
    <name evidence="9" type="primary">CUNH9orf116</name>
</gene>
<dbReference type="PANTHER" id="PTHR20899">
    <property type="entry name" value="PIERCE HOMOLOG"/>
    <property type="match status" value="1"/>
</dbReference>
<keyword evidence="2" id="KW-0963">Cytoplasm</keyword>
<keyword evidence="8" id="KW-1185">Reference proteome</keyword>
<dbReference type="PANTHER" id="PTHR20899:SF1">
    <property type="entry name" value="PIERCER OF MICROTUBULE WALL 1 PROTEIN"/>
    <property type="match status" value="1"/>
</dbReference>
<keyword evidence="4" id="KW-0966">Cell projection</keyword>
<reference evidence="9" key="1">
    <citation type="submission" date="2025-08" db="UniProtKB">
        <authorList>
            <consortium name="RefSeq"/>
        </authorList>
    </citation>
    <scope>IDENTIFICATION</scope>
    <source>
        <tissue evidence="9">Muscle</tissue>
    </source>
</reference>
<evidence type="ECO:0000256" key="1">
    <source>
        <dbReference type="ARBA" id="ARBA00004430"/>
    </source>
</evidence>
<dbReference type="Pfam" id="PF14892">
    <property type="entry name" value="PIRC1_2"/>
    <property type="match status" value="1"/>
</dbReference>
<sequence>MSGENPRECAEPVGPAAQAPPEKTSDYYRVAEDLPVRFNNPAWFRGYRTKEPASVYRTSNQAYGSRAPTVHEMPKVFYAQSNKFSRQLAAGGMSQNNTLNTQVDKSIVTGADNHITAYDRLNFHPSYNVSRPSFCD</sequence>
<dbReference type="RefSeq" id="XP_019495405.1">
    <property type="nucleotide sequence ID" value="XM_019639860.1"/>
</dbReference>
<name>A0A8B7R6Q4_HIPAR</name>
<dbReference type="AlphaFoldDB" id="A0A8B7R6Q4"/>
<feature type="region of interest" description="Disordered" evidence="7">
    <location>
        <begin position="1"/>
        <end position="25"/>
    </location>
</feature>
<organism evidence="8 9">
    <name type="scientific">Hipposideros armiger</name>
    <name type="common">Great Himalayan leaf-nosed bat</name>
    <dbReference type="NCBI Taxonomy" id="186990"/>
    <lineage>
        <taxon>Eukaryota</taxon>
        <taxon>Metazoa</taxon>
        <taxon>Chordata</taxon>
        <taxon>Craniata</taxon>
        <taxon>Vertebrata</taxon>
        <taxon>Euteleostomi</taxon>
        <taxon>Mammalia</taxon>
        <taxon>Eutheria</taxon>
        <taxon>Laurasiatheria</taxon>
        <taxon>Chiroptera</taxon>
        <taxon>Yinpterochiroptera</taxon>
        <taxon>Rhinolophoidea</taxon>
        <taxon>Hipposideridae</taxon>
        <taxon>Hipposideros</taxon>
    </lineage>
</organism>
<dbReference type="KEGG" id="hai:109381313"/>
<dbReference type="CTD" id="138162"/>
<dbReference type="InterPro" id="IPR026507">
    <property type="entry name" value="PIRC1/2"/>
</dbReference>
<evidence type="ECO:0000313" key="8">
    <source>
        <dbReference type="Proteomes" id="UP000694851"/>
    </source>
</evidence>
<comment type="similarity">
    <text evidence="5">Belongs to the PIERCE1 family.</text>
</comment>
<comment type="subcellular location">
    <subcellularLocation>
        <location evidence="1">Cytoplasm</location>
        <location evidence="1">Cytoskeleton</location>
        <location evidence="1">Cilium axoneme</location>
    </subcellularLocation>
</comment>
<evidence type="ECO:0000256" key="4">
    <source>
        <dbReference type="ARBA" id="ARBA00023273"/>
    </source>
</evidence>
<keyword evidence="3" id="KW-0206">Cytoskeleton</keyword>
<evidence type="ECO:0000313" key="9">
    <source>
        <dbReference type="RefSeq" id="XP_019495405.1"/>
    </source>
</evidence>
<feature type="compositionally biased region" description="Basic and acidic residues" evidence="7">
    <location>
        <begin position="1"/>
        <end position="10"/>
    </location>
</feature>
<dbReference type="Proteomes" id="UP000694851">
    <property type="component" value="Unplaced"/>
</dbReference>
<evidence type="ECO:0000256" key="6">
    <source>
        <dbReference type="ARBA" id="ARBA00046397"/>
    </source>
</evidence>
<evidence type="ECO:0000256" key="7">
    <source>
        <dbReference type="SAM" id="MobiDB-lite"/>
    </source>
</evidence>
<dbReference type="GO" id="GO:0005879">
    <property type="term" value="C:axonemal microtubule"/>
    <property type="evidence" value="ECO:0007669"/>
    <property type="project" value="InterPro"/>
</dbReference>
<protein>
    <submittedName>
        <fullName evidence="9">UPF0691 protein C9orf116 homolog</fullName>
    </submittedName>
</protein>
<evidence type="ECO:0000256" key="5">
    <source>
        <dbReference type="ARBA" id="ARBA00038014"/>
    </source>
</evidence>
<dbReference type="GO" id="GO:0035082">
    <property type="term" value="P:axoneme assembly"/>
    <property type="evidence" value="ECO:0007669"/>
    <property type="project" value="InterPro"/>
</dbReference>
<comment type="subunit">
    <text evidence="6">Microtubule inner protein component of sperm flagellar doublet microtubules. Interacts with CFAP53, ODAD1 and ODAD3; the interactions link the outer dynein arms docking complex (ODA-DC) to the internal microtubule inner proteins (MIP) in cilium axoneme.</text>
</comment>
<accession>A0A8B7R6Q4</accession>
<evidence type="ECO:0000256" key="2">
    <source>
        <dbReference type="ARBA" id="ARBA00022490"/>
    </source>
</evidence>